<dbReference type="Proteomes" id="UP000555407">
    <property type="component" value="Unassembled WGS sequence"/>
</dbReference>
<dbReference type="InterPro" id="IPR018721">
    <property type="entry name" value="DUF2252"/>
</dbReference>
<feature type="compositionally biased region" description="Basic residues" evidence="1">
    <location>
        <begin position="205"/>
        <end position="214"/>
    </location>
</feature>
<evidence type="ECO:0000313" key="3">
    <source>
        <dbReference type="Proteomes" id="UP000555407"/>
    </source>
</evidence>
<name>A0A7X6A2Q9_9ACTN</name>
<accession>A0A7X6A2Q9</accession>
<evidence type="ECO:0000313" key="2">
    <source>
        <dbReference type="EMBL" id="NIK59253.1"/>
    </source>
</evidence>
<gene>
    <name evidence="2" type="ORF">BJY22_004970</name>
</gene>
<dbReference type="PANTHER" id="PTHR39441">
    <property type="entry name" value="DUF2252 DOMAIN-CONTAINING PROTEIN"/>
    <property type="match status" value="1"/>
</dbReference>
<dbReference type="AlphaFoldDB" id="A0A7X6A2Q9"/>
<evidence type="ECO:0000256" key="1">
    <source>
        <dbReference type="SAM" id="MobiDB-lite"/>
    </source>
</evidence>
<keyword evidence="3" id="KW-1185">Reference proteome</keyword>
<proteinExistence type="predicted"/>
<dbReference type="PANTHER" id="PTHR39441:SF1">
    <property type="entry name" value="DUF2252 DOMAIN-CONTAINING PROTEIN"/>
    <property type="match status" value="1"/>
</dbReference>
<dbReference type="EMBL" id="JAASRO010000001">
    <property type="protein sequence ID" value="NIK59253.1"/>
    <property type="molecule type" value="Genomic_DNA"/>
</dbReference>
<comment type="caution">
    <text evidence="2">The sequence shown here is derived from an EMBL/GenBank/DDBJ whole genome shotgun (WGS) entry which is preliminary data.</text>
</comment>
<dbReference type="RefSeq" id="WP_167210724.1">
    <property type="nucleotide sequence ID" value="NZ_JAASRO010000001.1"/>
</dbReference>
<feature type="compositionally biased region" description="Basic residues" evidence="1">
    <location>
        <begin position="235"/>
        <end position="245"/>
    </location>
</feature>
<sequence>MSTKVEHPTLEERRARGVKARTRAMPDSHTGWKPAADRPDPVALIEEQNLRRDADLVPVRHGRMMASPFTFYRGSATIMATDLADTPTAGLQVQLCGDAHLSNFGVFASPERTLVFDINDFDETLPGPFEYDVKRLAASLMVAAQNNGCSESEGRAITKACVTSYRETMTEFAGMKTLDVWYAHLPEEQIKQSVTAFLGEAGSKGRGKGSKKTKGKDENGLRGLTPKQAKEAQKRFAKNAQKAHSRTSDNALSKLGEEVDGRYRIASVPPVIVPARELYATYGLAPGELEEAVISQFRGYRSSLRLDLRRLLERYEIVDWARKVVGVGSVGTRAFVVLLQGRDRSDPLFLQVKEATRSVLEGTLRKSAFKQPGERVVQGQRLMQASSDIFLGWSTGVQDDRYYYWRQLRDMKGSALVELMAPAVLAGYGRMCGWTLARAHARSGDPVAIAAYLGEDDAFDKSITDFSERYAAQNDQDFADFAKAISSNRIDAIQDV</sequence>
<dbReference type="Pfam" id="PF10009">
    <property type="entry name" value="DUF2252"/>
    <property type="match status" value="2"/>
</dbReference>
<feature type="region of interest" description="Disordered" evidence="1">
    <location>
        <begin position="201"/>
        <end position="253"/>
    </location>
</feature>
<protein>
    <submittedName>
        <fullName evidence="2">Uncharacterized protein (DUF2252 family)</fullName>
    </submittedName>
</protein>
<feature type="compositionally biased region" description="Basic and acidic residues" evidence="1">
    <location>
        <begin position="1"/>
        <end position="15"/>
    </location>
</feature>
<reference evidence="2 3" key="1">
    <citation type="submission" date="2020-03" db="EMBL/GenBank/DDBJ databases">
        <title>Sequencing the genomes of 1000 actinobacteria strains.</title>
        <authorList>
            <person name="Klenk H.-P."/>
        </authorList>
    </citation>
    <scope>NUCLEOTIDE SEQUENCE [LARGE SCALE GENOMIC DNA]</scope>
    <source>
        <strain evidence="2 3">DSM 45490</strain>
    </source>
</reference>
<organism evidence="2 3">
    <name type="scientific">Kribbella shirazensis</name>
    <dbReference type="NCBI Taxonomy" id="1105143"/>
    <lineage>
        <taxon>Bacteria</taxon>
        <taxon>Bacillati</taxon>
        <taxon>Actinomycetota</taxon>
        <taxon>Actinomycetes</taxon>
        <taxon>Propionibacteriales</taxon>
        <taxon>Kribbellaceae</taxon>
        <taxon>Kribbella</taxon>
    </lineage>
</organism>
<feature type="region of interest" description="Disordered" evidence="1">
    <location>
        <begin position="1"/>
        <end position="38"/>
    </location>
</feature>